<evidence type="ECO:0000256" key="1">
    <source>
        <dbReference type="ARBA" id="ARBA00022723"/>
    </source>
</evidence>
<comment type="cofactor">
    <cofactor evidence="4">
        <name>Mg(2+)</name>
        <dbReference type="ChEBI" id="CHEBI:18420"/>
    </cofactor>
</comment>
<sequence length="273" mass="30658">MEVNNQPIGEILSWSENLVKKAGDFIVESRKEMKITLYKDEADIATNIDENAEAIYLQAIQAKFPDHNILSEEKGFLDKKSRYTWVIDPLDGTKDYIRHIPLYGTCLLLEDNGNSILSVFRHPSSDETFSAAKGMGFFLNGKAMTVNSQDHLGKAMIYFHPPNLKTSDELYQTIWAKIPVLLKKVYRARGYPFENLLCGWIAAGRIEAHVYFGSIGPKWWDVAPGILMVEEAGGKVTDLRGNPICNRNLSEGVLATNGTQIHKDILKILQQGV</sequence>
<feature type="binding site" evidence="4">
    <location>
        <position position="221"/>
    </location>
    <ligand>
        <name>Mg(2+)</name>
        <dbReference type="ChEBI" id="CHEBI:18420"/>
        <label>1</label>
        <note>catalytic</note>
    </ligand>
</feature>
<accession>A0A2M7ANT8</accession>
<dbReference type="GO" id="GO:0008934">
    <property type="term" value="F:inositol monophosphate 1-phosphatase activity"/>
    <property type="evidence" value="ECO:0007669"/>
    <property type="project" value="TreeGrafter"/>
</dbReference>
<dbReference type="PRINTS" id="PR00377">
    <property type="entry name" value="IMPHPHTASES"/>
</dbReference>
<gene>
    <name evidence="5" type="ORF">COS81_01755</name>
</gene>
<dbReference type="GO" id="GO:0007165">
    <property type="term" value="P:signal transduction"/>
    <property type="evidence" value="ECO:0007669"/>
    <property type="project" value="TreeGrafter"/>
</dbReference>
<keyword evidence="1 4" id="KW-0479">Metal-binding</keyword>
<keyword evidence="3 4" id="KW-0460">Magnesium</keyword>
<dbReference type="PANTHER" id="PTHR20854:SF4">
    <property type="entry name" value="INOSITOL-1-MONOPHOSPHATASE-RELATED"/>
    <property type="match status" value="1"/>
</dbReference>
<dbReference type="PANTHER" id="PTHR20854">
    <property type="entry name" value="INOSITOL MONOPHOSPHATASE"/>
    <property type="match status" value="1"/>
</dbReference>
<evidence type="ECO:0000256" key="4">
    <source>
        <dbReference type="PIRSR" id="PIRSR600760-2"/>
    </source>
</evidence>
<evidence type="ECO:0000313" key="6">
    <source>
        <dbReference type="Proteomes" id="UP000229916"/>
    </source>
</evidence>
<dbReference type="InterPro" id="IPR020583">
    <property type="entry name" value="Inositol_monoP_metal-BS"/>
</dbReference>
<proteinExistence type="predicted"/>
<evidence type="ECO:0000256" key="3">
    <source>
        <dbReference type="ARBA" id="ARBA00022842"/>
    </source>
</evidence>
<evidence type="ECO:0008006" key="7">
    <source>
        <dbReference type="Google" id="ProtNLM"/>
    </source>
</evidence>
<dbReference type="AlphaFoldDB" id="A0A2M7ANT8"/>
<comment type="caution">
    <text evidence="5">The sequence shown here is derived from an EMBL/GenBank/DDBJ whole genome shotgun (WGS) entry which is preliminary data.</text>
</comment>
<evidence type="ECO:0000313" key="5">
    <source>
        <dbReference type="EMBL" id="PIU69053.1"/>
    </source>
</evidence>
<dbReference type="Pfam" id="PF00459">
    <property type="entry name" value="Inositol_P"/>
    <property type="match status" value="1"/>
</dbReference>
<dbReference type="InterPro" id="IPR000760">
    <property type="entry name" value="Inositol_monophosphatase-like"/>
</dbReference>
<dbReference type="Gene3D" id="3.30.540.10">
    <property type="entry name" value="Fructose-1,6-Bisphosphatase, subunit A, domain 1"/>
    <property type="match status" value="1"/>
</dbReference>
<feature type="binding site" evidence="4">
    <location>
        <position position="88"/>
    </location>
    <ligand>
        <name>Mg(2+)</name>
        <dbReference type="ChEBI" id="CHEBI:18420"/>
        <label>1</label>
        <note>catalytic</note>
    </ligand>
</feature>
<organism evidence="5 6">
    <name type="scientific">candidate division WWE3 bacterium CG06_land_8_20_14_3_00_42_16</name>
    <dbReference type="NCBI Taxonomy" id="1975083"/>
    <lineage>
        <taxon>Bacteria</taxon>
        <taxon>Katanobacteria</taxon>
    </lineage>
</organism>
<dbReference type="PROSITE" id="PS00629">
    <property type="entry name" value="IMP_1"/>
    <property type="match status" value="1"/>
</dbReference>
<dbReference type="GO" id="GO:0046872">
    <property type="term" value="F:metal ion binding"/>
    <property type="evidence" value="ECO:0007669"/>
    <property type="project" value="UniProtKB-KW"/>
</dbReference>
<evidence type="ECO:0000256" key="2">
    <source>
        <dbReference type="ARBA" id="ARBA00022801"/>
    </source>
</evidence>
<dbReference type="EMBL" id="PEWD01000035">
    <property type="protein sequence ID" value="PIU69053.1"/>
    <property type="molecule type" value="Genomic_DNA"/>
</dbReference>
<dbReference type="GO" id="GO:0006020">
    <property type="term" value="P:inositol metabolic process"/>
    <property type="evidence" value="ECO:0007669"/>
    <property type="project" value="TreeGrafter"/>
</dbReference>
<dbReference type="Proteomes" id="UP000229916">
    <property type="component" value="Unassembled WGS sequence"/>
</dbReference>
<feature type="binding site" evidence="4">
    <location>
        <position position="72"/>
    </location>
    <ligand>
        <name>Mg(2+)</name>
        <dbReference type="ChEBI" id="CHEBI:18420"/>
        <label>1</label>
        <note>catalytic</note>
    </ligand>
</feature>
<dbReference type="SUPFAM" id="SSF56655">
    <property type="entry name" value="Carbohydrate phosphatase"/>
    <property type="match status" value="1"/>
</dbReference>
<name>A0A2M7ANT8_UNCKA</name>
<reference evidence="6" key="1">
    <citation type="submission" date="2017-09" db="EMBL/GenBank/DDBJ databases">
        <title>Depth-based differentiation of microbial function through sediment-hosted aquifers and enrichment of novel symbionts in the deep terrestrial subsurface.</title>
        <authorList>
            <person name="Probst A.J."/>
            <person name="Ladd B."/>
            <person name="Jarett J.K."/>
            <person name="Geller-Mcgrath D.E."/>
            <person name="Sieber C.M.K."/>
            <person name="Emerson J.B."/>
            <person name="Anantharaman K."/>
            <person name="Thomas B.C."/>
            <person name="Malmstrom R."/>
            <person name="Stieglmeier M."/>
            <person name="Klingl A."/>
            <person name="Woyke T."/>
            <person name="Ryan C.M."/>
            <person name="Banfield J.F."/>
        </authorList>
    </citation>
    <scope>NUCLEOTIDE SEQUENCE [LARGE SCALE GENOMIC DNA]</scope>
</reference>
<protein>
    <recommendedName>
        <fullName evidence="7">Inositol monophosphatase</fullName>
    </recommendedName>
</protein>
<keyword evidence="2" id="KW-0378">Hydrolase</keyword>
<feature type="binding site" evidence="4">
    <location>
        <position position="90"/>
    </location>
    <ligand>
        <name>Mg(2+)</name>
        <dbReference type="ChEBI" id="CHEBI:18420"/>
        <label>2</label>
    </ligand>
</feature>
<feature type="binding site" evidence="4">
    <location>
        <position position="91"/>
    </location>
    <ligand>
        <name>Mg(2+)</name>
        <dbReference type="ChEBI" id="CHEBI:18420"/>
        <label>1</label>
        <note>catalytic</note>
    </ligand>
</feature>
<dbReference type="Gene3D" id="3.40.190.80">
    <property type="match status" value="1"/>
</dbReference>